<evidence type="ECO:0000313" key="2">
    <source>
        <dbReference type="Proteomes" id="UP000276776"/>
    </source>
</evidence>
<dbReference type="Proteomes" id="UP000276776">
    <property type="component" value="Unassembled WGS sequence"/>
</dbReference>
<gene>
    <name evidence="1" type="ORF">TCLT_LOCUS5171</name>
</gene>
<dbReference type="WBParaSite" id="TCLT_0000518201-mRNA-1">
    <property type="protein sequence ID" value="TCLT_0000518201-mRNA-1"/>
    <property type="gene ID" value="TCLT_0000518201"/>
</dbReference>
<dbReference type="OMA" id="NFCREFE"/>
<sequence length="211" mass="25009">MQESSDSESEIEPSVYEKRRELNALLTVIAERLFFDSKKKVYIEKLKQLEKRQAEVLGQEAPDFIKKKEEILKEYHDKLRYIDVVRSLRTESLNRRTLGQLECAHQNVENDKRLTYERIETGILTKLQKLDAEFKKCAKEYADFCQECEKSKERRRRKQKRNPVSHVIEKLLGNAISSLVDQYDEDINEDLYAYEQTLRVVNGRTTSEKDK</sequence>
<dbReference type="AlphaFoldDB" id="A0A0N5CXP6"/>
<evidence type="ECO:0000313" key="3">
    <source>
        <dbReference type="WBParaSite" id="TCLT_0000518201-mRNA-1"/>
    </source>
</evidence>
<accession>A0A0N5CXP6</accession>
<dbReference type="OrthoDB" id="20886at2759"/>
<protein>
    <submittedName>
        <fullName evidence="3">Caprin-1_dimer domain-containing protein</fullName>
    </submittedName>
</protein>
<reference evidence="1 2" key="2">
    <citation type="submission" date="2018-11" db="EMBL/GenBank/DDBJ databases">
        <authorList>
            <consortium name="Pathogen Informatics"/>
        </authorList>
    </citation>
    <scope>NUCLEOTIDE SEQUENCE [LARGE SCALE GENOMIC DNA]</scope>
</reference>
<organism evidence="3">
    <name type="scientific">Thelazia callipaeda</name>
    <name type="common">Oriental eyeworm</name>
    <name type="synonym">Parasitic nematode</name>
    <dbReference type="NCBI Taxonomy" id="103827"/>
    <lineage>
        <taxon>Eukaryota</taxon>
        <taxon>Metazoa</taxon>
        <taxon>Ecdysozoa</taxon>
        <taxon>Nematoda</taxon>
        <taxon>Chromadorea</taxon>
        <taxon>Rhabditida</taxon>
        <taxon>Spirurina</taxon>
        <taxon>Spiruromorpha</taxon>
        <taxon>Thelazioidea</taxon>
        <taxon>Thelaziidae</taxon>
        <taxon>Thelazia</taxon>
    </lineage>
</organism>
<dbReference type="EMBL" id="UYYF01004324">
    <property type="protein sequence ID" value="VDN02380.1"/>
    <property type="molecule type" value="Genomic_DNA"/>
</dbReference>
<proteinExistence type="predicted"/>
<evidence type="ECO:0000313" key="1">
    <source>
        <dbReference type="EMBL" id="VDN02380.1"/>
    </source>
</evidence>
<name>A0A0N5CXP6_THECL</name>
<dbReference type="STRING" id="103827.A0A0N5CXP6"/>
<reference evidence="3" key="1">
    <citation type="submission" date="2017-02" db="UniProtKB">
        <authorList>
            <consortium name="WormBaseParasite"/>
        </authorList>
    </citation>
    <scope>IDENTIFICATION</scope>
</reference>
<keyword evidence="2" id="KW-1185">Reference proteome</keyword>